<dbReference type="PANTHER" id="PTHR43280">
    <property type="entry name" value="ARAC-FAMILY TRANSCRIPTIONAL REGULATOR"/>
    <property type="match status" value="1"/>
</dbReference>
<dbReference type="Proteomes" id="UP001634154">
    <property type="component" value="Unassembled WGS sequence"/>
</dbReference>
<dbReference type="SUPFAM" id="SSF48452">
    <property type="entry name" value="TPR-like"/>
    <property type="match status" value="2"/>
</dbReference>
<evidence type="ECO:0000313" key="7">
    <source>
        <dbReference type="EMBL" id="MFN1218130.1"/>
    </source>
</evidence>
<dbReference type="PANTHER" id="PTHR43280:SF2">
    <property type="entry name" value="HTH-TYPE TRANSCRIPTIONAL REGULATOR EXSA"/>
    <property type="match status" value="1"/>
</dbReference>
<dbReference type="InterPro" id="IPR019734">
    <property type="entry name" value="TPR_rpt"/>
</dbReference>
<dbReference type="EMBL" id="JBJXVJ010000003">
    <property type="protein sequence ID" value="MFN1218130.1"/>
    <property type="molecule type" value="Genomic_DNA"/>
</dbReference>
<keyword evidence="1" id="KW-0805">Transcription regulation</keyword>
<evidence type="ECO:0000256" key="3">
    <source>
        <dbReference type="ARBA" id="ARBA00023163"/>
    </source>
</evidence>
<keyword evidence="5" id="KW-1133">Transmembrane helix</keyword>
<feature type="domain" description="HTH araC/xylS-type" evidence="6">
    <location>
        <begin position="362"/>
        <end position="470"/>
    </location>
</feature>
<feature type="compositionally biased region" description="Polar residues" evidence="4">
    <location>
        <begin position="347"/>
        <end position="358"/>
    </location>
</feature>
<evidence type="ECO:0000256" key="2">
    <source>
        <dbReference type="ARBA" id="ARBA00023125"/>
    </source>
</evidence>
<dbReference type="Pfam" id="PF12833">
    <property type="entry name" value="HTH_18"/>
    <property type="match status" value="1"/>
</dbReference>
<dbReference type="SMART" id="SM00028">
    <property type="entry name" value="TPR"/>
    <property type="match status" value="3"/>
</dbReference>
<proteinExistence type="predicted"/>
<evidence type="ECO:0000256" key="1">
    <source>
        <dbReference type="ARBA" id="ARBA00023015"/>
    </source>
</evidence>
<comment type="caution">
    <text evidence="7">The sequence shown here is derived from an EMBL/GenBank/DDBJ whole genome shotgun (WGS) entry which is preliminary data.</text>
</comment>
<evidence type="ECO:0000256" key="4">
    <source>
        <dbReference type="SAM" id="MobiDB-lite"/>
    </source>
</evidence>
<name>A0ABW9K474_9FLAO</name>
<feature type="transmembrane region" description="Helical" evidence="5">
    <location>
        <begin position="294"/>
        <end position="312"/>
    </location>
</feature>
<dbReference type="Gene3D" id="1.10.10.60">
    <property type="entry name" value="Homeodomain-like"/>
    <property type="match status" value="2"/>
</dbReference>
<dbReference type="Gene3D" id="1.25.40.10">
    <property type="entry name" value="Tetratricopeptide repeat domain"/>
    <property type="match status" value="1"/>
</dbReference>
<evidence type="ECO:0000313" key="8">
    <source>
        <dbReference type="Proteomes" id="UP001634154"/>
    </source>
</evidence>
<dbReference type="Pfam" id="PF13181">
    <property type="entry name" value="TPR_8"/>
    <property type="match status" value="1"/>
</dbReference>
<keyword evidence="3" id="KW-0804">Transcription</keyword>
<sequence>MPQALRTADSLYTTSATPLQKAKSLLLLASLHKQAGNLKKALFYAENAKSFSVKTDDVNMDFMITGFLATEYRIVGLHDKSEEYIRQALKISNKIREPDNLLQAKILLNQEQAYHEIYKENYRSAIRHIEASLADLKKINTKNIPYTDFISANSYQLLGISNYHLGNYDISENYYNKSKNLLKSPSYLLGFVQNGIAAVNIKKKKWDIAKVALDKADCIAEKIEDIELQKETYYNFSKFYEETGESKLSAEYYRKYIILDGEINSEIQELINDSYSKLNNSHDKSVERSSIKSIIIILLTFLFLGLFIAHYVKQKKQQKRFNAIINASKPQLITDNSTHISHEEISKTPSKNDSPMSSETESKLLGLLEEFENGNSFNEKSMSLSVLSAKLNTNARYLSYVINTHKGEDFKNYINRLRINYIVNKLATDKKYRQYKISSLADECGFSSHSKFAAIFKTFTGLSPSLFVKYLEKE</sequence>
<dbReference type="SMART" id="SM00342">
    <property type="entry name" value="HTH_ARAC"/>
    <property type="match status" value="1"/>
</dbReference>
<dbReference type="InterPro" id="IPR009057">
    <property type="entry name" value="Homeodomain-like_sf"/>
</dbReference>
<keyword evidence="5" id="KW-0472">Membrane</keyword>
<protein>
    <submittedName>
        <fullName evidence="7">Helix-turn-helix domain-containing protein</fullName>
    </submittedName>
</protein>
<dbReference type="InterPro" id="IPR011990">
    <property type="entry name" value="TPR-like_helical_dom_sf"/>
</dbReference>
<accession>A0ABW9K474</accession>
<dbReference type="PROSITE" id="PS01124">
    <property type="entry name" value="HTH_ARAC_FAMILY_2"/>
    <property type="match status" value="1"/>
</dbReference>
<keyword evidence="2" id="KW-0238">DNA-binding</keyword>
<evidence type="ECO:0000259" key="6">
    <source>
        <dbReference type="PROSITE" id="PS01124"/>
    </source>
</evidence>
<reference evidence="7 8" key="1">
    <citation type="submission" date="2024-12" db="EMBL/GenBank/DDBJ databases">
        <title>Draft genome sequence of Chryseobacterium kwangjuense AG447.</title>
        <authorList>
            <person name="Cheptsov V.S."/>
            <person name="Belov A."/>
            <person name="Zavarzina A.G."/>
        </authorList>
    </citation>
    <scope>NUCLEOTIDE SEQUENCE [LARGE SCALE GENOMIC DNA]</scope>
    <source>
        <strain evidence="7 8">AG447</strain>
    </source>
</reference>
<keyword evidence="8" id="KW-1185">Reference proteome</keyword>
<dbReference type="RefSeq" id="WP_409357172.1">
    <property type="nucleotide sequence ID" value="NZ_JBJXVJ010000003.1"/>
</dbReference>
<feature type="region of interest" description="Disordered" evidence="4">
    <location>
        <begin position="338"/>
        <end position="358"/>
    </location>
</feature>
<gene>
    <name evidence="7" type="ORF">ACKW6Q_14255</name>
</gene>
<dbReference type="SUPFAM" id="SSF46689">
    <property type="entry name" value="Homeodomain-like"/>
    <property type="match status" value="1"/>
</dbReference>
<keyword evidence="5" id="KW-0812">Transmembrane</keyword>
<organism evidence="7 8">
    <name type="scientific">Chryseobacterium kwangjuense</name>
    <dbReference type="NCBI Taxonomy" id="267125"/>
    <lineage>
        <taxon>Bacteria</taxon>
        <taxon>Pseudomonadati</taxon>
        <taxon>Bacteroidota</taxon>
        <taxon>Flavobacteriia</taxon>
        <taxon>Flavobacteriales</taxon>
        <taxon>Weeksellaceae</taxon>
        <taxon>Chryseobacterium group</taxon>
        <taxon>Chryseobacterium</taxon>
    </lineage>
</organism>
<evidence type="ECO:0000256" key="5">
    <source>
        <dbReference type="SAM" id="Phobius"/>
    </source>
</evidence>
<dbReference type="InterPro" id="IPR018060">
    <property type="entry name" value="HTH_AraC"/>
</dbReference>